<dbReference type="GO" id="GO:0050660">
    <property type="term" value="F:flavin adenine dinucleotide binding"/>
    <property type="evidence" value="ECO:0007669"/>
    <property type="project" value="InterPro"/>
</dbReference>
<accession>A0AAV2FL72</accession>
<dbReference type="FunFam" id="3.50.50.60:FF:000169">
    <property type="entry name" value="Flavin-containing monooxygenase"/>
    <property type="match status" value="1"/>
</dbReference>
<comment type="similarity">
    <text evidence="1 6">Belongs to the FMO family.</text>
</comment>
<keyword evidence="5 6" id="KW-0560">Oxidoreductase</keyword>
<dbReference type="InterPro" id="IPR000960">
    <property type="entry name" value="Flavin_mOase"/>
</dbReference>
<gene>
    <name evidence="7" type="ORF">LTRI10_LOCUS38454</name>
</gene>
<dbReference type="PROSITE" id="PS51257">
    <property type="entry name" value="PROKAR_LIPOPROTEIN"/>
    <property type="match status" value="1"/>
</dbReference>
<dbReference type="Gene3D" id="3.50.50.60">
    <property type="entry name" value="FAD/NAD(P)-binding domain"/>
    <property type="match status" value="3"/>
</dbReference>
<dbReference type="Proteomes" id="UP001497516">
    <property type="component" value="Chromosome 6"/>
</dbReference>
<protein>
    <recommendedName>
        <fullName evidence="6">Flavin-containing monooxygenase</fullName>
        <ecNumber evidence="6">1.-.-.-</ecNumber>
    </recommendedName>
</protein>
<dbReference type="PANTHER" id="PTHR23023">
    <property type="entry name" value="DIMETHYLANILINE MONOOXYGENASE"/>
    <property type="match status" value="1"/>
</dbReference>
<dbReference type="EC" id="1.-.-.-" evidence="6"/>
<dbReference type="SUPFAM" id="SSF51905">
    <property type="entry name" value="FAD/NAD(P)-binding domain"/>
    <property type="match status" value="2"/>
</dbReference>
<evidence type="ECO:0000256" key="6">
    <source>
        <dbReference type="RuleBase" id="RU361177"/>
    </source>
</evidence>
<evidence type="ECO:0000256" key="3">
    <source>
        <dbReference type="ARBA" id="ARBA00022827"/>
    </source>
</evidence>
<keyword evidence="6" id="KW-0503">Monooxygenase</keyword>
<keyword evidence="2 6" id="KW-0285">Flavoprotein</keyword>
<evidence type="ECO:0000313" key="8">
    <source>
        <dbReference type="Proteomes" id="UP001497516"/>
    </source>
</evidence>
<comment type="cofactor">
    <cofactor evidence="6">
        <name>FAD</name>
        <dbReference type="ChEBI" id="CHEBI:57692"/>
    </cofactor>
</comment>
<dbReference type="AlphaFoldDB" id="A0AAV2FL72"/>
<dbReference type="PRINTS" id="PR00419">
    <property type="entry name" value="ADXRDTASE"/>
</dbReference>
<sequence length="525" mass="59408">MADNQHKRIAIIGAGISGLLACKYALSKGFHPTVFESQPGIGGLWNKTLSTTKLQTPKPVYQFSDFPWPDSVTTDFPDHDQVLDYLRSYADHFHLTDHIKFNARVLSIEYRGVGDDEMEAWHLWGGNGEAFSGRGGKWEIEFSSNNGSESEFFEADFVVLCMGKYSDVPNIPKFAPGKGPEAFQGRVIHSMEYSDLKTGEIEELVKGKRVAVVGLQKHALDIAMECSEINGKENPCRVIYRTEHWNVPDYMPWGFPLAKLYLNRFAELLIHKPGEGLLLSLLATVLSPIRWAIYKFVESDIKHRHRLEKHGMVPKHSFLTAISTCLLSTVPEKFYDRVEEGSIVLKKAPSFSFCKEGIKVEGGEKEEPPLDVDVVILATGFVGEKKLQNIFGSKRFGEIVVGSPDGVVPLYRGCVPPRIPQLAVLGYSESITNLFTSEMRSRWLAELLDGKFKLPAIKEMESEAAEWDAFFKEYGREFYKRTSISIVHIWYNDQLCKDMGWSPRRKNGLWAELFEPYGPMDYISP</sequence>
<evidence type="ECO:0000256" key="1">
    <source>
        <dbReference type="ARBA" id="ARBA00009183"/>
    </source>
</evidence>
<dbReference type="GO" id="GO:0050661">
    <property type="term" value="F:NADP binding"/>
    <property type="evidence" value="ECO:0007669"/>
    <property type="project" value="InterPro"/>
</dbReference>
<keyword evidence="4" id="KW-0521">NADP</keyword>
<evidence type="ECO:0000256" key="5">
    <source>
        <dbReference type="ARBA" id="ARBA00023002"/>
    </source>
</evidence>
<reference evidence="7 8" key="1">
    <citation type="submission" date="2024-04" db="EMBL/GenBank/DDBJ databases">
        <authorList>
            <person name="Fracassetti M."/>
        </authorList>
    </citation>
    <scope>NUCLEOTIDE SEQUENCE [LARGE SCALE GENOMIC DNA]</scope>
</reference>
<proteinExistence type="inferred from homology"/>
<evidence type="ECO:0000256" key="4">
    <source>
        <dbReference type="ARBA" id="ARBA00022857"/>
    </source>
</evidence>
<dbReference type="Pfam" id="PF00743">
    <property type="entry name" value="FMO-like"/>
    <property type="match status" value="1"/>
</dbReference>
<dbReference type="FunFam" id="3.50.50.60:FF:000403">
    <property type="entry name" value="Flavin-containing monooxygenase"/>
    <property type="match status" value="1"/>
</dbReference>
<dbReference type="GO" id="GO:0004499">
    <property type="term" value="F:N,N-dimethylaniline monooxygenase activity"/>
    <property type="evidence" value="ECO:0007669"/>
    <property type="project" value="InterPro"/>
</dbReference>
<dbReference type="PIRSF" id="PIRSF000332">
    <property type="entry name" value="FMO"/>
    <property type="match status" value="1"/>
</dbReference>
<dbReference type="InterPro" id="IPR050346">
    <property type="entry name" value="FMO-like"/>
</dbReference>
<keyword evidence="8" id="KW-1185">Reference proteome</keyword>
<evidence type="ECO:0000313" key="7">
    <source>
        <dbReference type="EMBL" id="CAL1398210.1"/>
    </source>
</evidence>
<evidence type="ECO:0000256" key="2">
    <source>
        <dbReference type="ARBA" id="ARBA00022630"/>
    </source>
</evidence>
<dbReference type="EMBL" id="OZ034819">
    <property type="protein sequence ID" value="CAL1398210.1"/>
    <property type="molecule type" value="Genomic_DNA"/>
</dbReference>
<dbReference type="InterPro" id="IPR036188">
    <property type="entry name" value="FAD/NAD-bd_sf"/>
</dbReference>
<keyword evidence="3 6" id="KW-0274">FAD</keyword>
<dbReference type="InterPro" id="IPR020946">
    <property type="entry name" value="Flavin_mOase-like"/>
</dbReference>
<name>A0AAV2FL72_9ROSI</name>
<organism evidence="7 8">
    <name type="scientific">Linum trigynum</name>
    <dbReference type="NCBI Taxonomy" id="586398"/>
    <lineage>
        <taxon>Eukaryota</taxon>
        <taxon>Viridiplantae</taxon>
        <taxon>Streptophyta</taxon>
        <taxon>Embryophyta</taxon>
        <taxon>Tracheophyta</taxon>
        <taxon>Spermatophyta</taxon>
        <taxon>Magnoliopsida</taxon>
        <taxon>eudicotyledons</taxon>
        <taxon>Gunneridae</taxon>
        <taxon>Pentapetalae</taxon>
        <taxon>rosids</taxon>
        <taxon>fabids</taxon>
        <taxon>Malpighiales</taxon>
        <taxon>Linaceae</taxon>
        <taxon>Linum</taxon>
    </lineage>
</organism>